<accession>A0A9W4T845</accession>
<comment type="caution">
    <text evidence="2">The sequence shown here is derived from an EMBL/GenBank/DDBJ whole genome shotgun (WGS) entry which is preliminary data.</text>
</comment>
<dbReference type="OrthoDB" id="10650068at2759"/>
<feature type="transmembrane region" description="Helical" evidence="1">
    <location>
        <begin position="93"/>
        <end position="126"/>
    </location>
</feature>
<protein>
    <submittedName>
        <fullName evidence="2">9453_t:CDS:1</fullName>
    </submittedName>
</protein>
<sequence length="202" mass="21482">VITFGEDIMILLEFYDDKSVPNQDILEYLKLLLSDAKKIKTAFEETISRFSSIKDSMETLSKKLNDYDVNKMSDIDIDAKIHKNLKKAKPNNFLYGASAAALVIGGVCLCLSGPIGVGVAIAAGAAELEAAAILTSAAVSAVSATSVAAGSAGLDSEKAKAKALPNLEHTLKRNKINLHSKLSSLRSNVSPMILALQNIKSF</sequence>
<gene>
    <name evidence="2" type="ORF">FWILDA_LOCUS17366</name>
</gene>
<feature type="non-terminal residue" evidence="2">
    <location>
        <position position="1"/>
    </location>
</feature>
<evidence type="ECO:0000313" key="2">
    <source>
        <dbReference type="EMBL" id="CAI2196016.1"/>
    </source>
</evidence>
<keyword evidence="3" id="KW-1185">Reference proteome</keyword>
<keyword evidence="1" id="KW-0472">Membrane</keyword>
<evidence type="ECO:0000256" key="1">
    <source>
        <dbReference type="SAM" id="Phobius"/>
    </source>
</evidence>
<evidence type="ECO:0000313" key="3">
    <source>
        <dbReference type="Proteomes" id="UP001153678"/>
    </source>
</evidence>
<dbReference type="Gene3D" id="1.20.1170.10">
    <property type="match status" value="1"/>
</dbReference>
<organism evidence="2 3">
    <name type="scientific">Funneliformis geosporum</name>
    <dbReference type="NCBI Taxonomy" id="1117311"/>
    <lineage>
        <taxon>Eukaryota</taxon>
        <taxon>Fungi</taxon>
        <taxon>Fungi incertae sedis</taxon>
        <taxon>Mucoromycota</taxon>
        <taxon>Glomeromycotina</taxon>
        <taxon>Glomeromycetes</taxon>
        <taxon>Glomerales</taxon>
        <taxon>Glomeraceae</taxon>
        <taxon>Funneliformis</taxon>
    </lineage>
</organism>
<keyword evidence="1" id="KW-1133">Transmembrane helix</keyword>
<dbReference type="Proteomes" id="UP001153678">
    <property type="component" value="Unassembled WGS sequence"/>
</dbReference>
<feature type="transmembrane region" description="Helical" evidence="1">
    <location>
        <begin position="132"/>
        <end position="154"/>
    </location>
</feature>
<name>A0A9W4T845_9GLOM</name>
<proteinExistence type="predicted"/>
<keyword evidence="1" id="KW-0812">Transmembrane</keyword>
<dbReference type="AlphaFoldDB" id="A0A9W4T845"/>
<reference evidence="2" key="1">
    <citation type="submission" date="2022-08" db="EMBL/GenBank/DDBJ databases">
        <authorList>
            <person name="Kallberg Y."/>
            <person name="Tangrot J."/>
            <person name="Rosling A."/>
        </authorList>
    </citation>
    <scope>NUCLEOTIDE SEQUENCE</scope>
    <source>
        <strain evidence="2">Wild A</strain>
    </source>
</reference>
<dbReference type="EMBL" id="CAMKVN010013483">
    <property type="protein sequence ID" value="CAI2196016.1"/>
    <property type="molecule type" value="Genomic_DNA"/>
</dbReference>